<evidence type="ECO:0000313" key="2">
    <source>
        <dbReference type="EMBL" id="KAG6754470.1"/>
    </source>
</evidence>
<feature type="signal peptide" evidence="1">
    <location>
        <begin position="1"/>
        <end position="26"/>
    </location>
</feature>
<accession>A0A8X7YQZ9</accession>
<dbReference type="Proteomes" id="UP000886885">
    <property type="component" value="Chromosome 12A"/>
</dbReference>
<sequence>MAAFATILSSLATSFLLLILISPSKAALDSHHYDQIHSGGPSWNVLTGRKDLVASSGGHTLGFSHCSSFEASSTSKLQFSS</sequence>
<reference evidence="2" key="1">
    <citation type="journal article" date="2020" name="bioRxiv">
        <title>Hybrid origin of Populus tomentosa Carr. identified through genome sequencing and phylogenomic analysis.</title>
        <authorList>
            <person name="An X."/>
            <person name="Gao K."/>
            <person name="Chen Z."/>
            <person name="Li J."/>
            <person name="Yang X."/>
            <person name="Yang X."/>
            <person name="Zhou J."/>
            <person name="Guo T."/>
            <person name="Zhao T."/>
            <person name="Huang S."/>
            <person name="Miao D."/>
            <person name="Khan W.U."/>
            <person name="Rao P."/>
            <person name="Ye M."/>
            <person name="Lei B."/>
            <person name="Liao W."/>
            <person name="Wang J."/>
            <person name="Ji L."/>
            <person name="Li Y."/>
            <person name="Guo B."/>
            <person name="Mustafa N.S."/>
            <person name="Li S."/>
            <person name="Yun Q."/>
            <person name="Keller S.R."/>
            <person name="Mao J."/>
            <person name="Zhang R."/>
            <person name="Strauss S.H."/>
        </authorList>
    </citation>
    <scope>NUCLEOTIDE SEQUENCE</scope>
    <source>
        <strain evidence="2">GM15</strain>
        <tissue evidence="2">Leaf</tissue>
    </source>
</reference>
<organism evidence="2 3">
    <name type="scientific">Populus tomentosa</name>
    <name type="common">Chinese white poplar</name>
    <dbReference type="NCBI Taxonomy" id="118781"/>
    <lineage>
        <taxon>Eukaryota</taxon>
        <taxon>Viridiplantae</taxon>
        <taxon>Streptophyta</taxon>
        <taxon>Embryophyta</taxon>
        <taxon>Tracheophyta</taxon>
        <taxon>Spermatophyta</taxon>
        <taxon>Magnoliopsida</taxon>
        <taxon>eudicotyledons</taxon>
        <taxon>Gunneridae</taxon>
        <taxon>Pentapetalae</taxon>
        <taxon>rosids</taxon>
        <taxon>fabids</taxon>
        <taxon>Malpighiales</taxon>
        <taxon>Salicaceae</taxon>
        <taxon>Saliceae</taxon>
        <taxon>Populus</taxon>
    </lineage>
</organism>
<evidence type="ECO:0000313" key="3">
    <source>
        <dbReference type="Proteomes" id="UP000886885"/>
    </source>
</evidence>
<feature type="chain" id="PRO_5036448366" evidence="1">
    <location>
        <begin position="27"/>
        <end position="81"/>
    </location>
</feature>
<protein>
    <submittedName>
        <fullName evidence="2">Uncharacterized protein</fullName>
    </submittedName>
</protein>
<gene>
    <name evidence="2" type="ORF">POTOM_042509</name>
</gene>
<keyword evidence="3" id="KW-1185">Reference proteome</keyword>
<name>A0A8X7YQZ9_POPTO</name>
<proteinExistence type="predicted"/>
<dbReference type="AlphaFoldDB" id="A0A8X7YQZ9"/>
<evidence type="ECO:0000256" key="1">
    <source>
        <dbReference type="SAM" id="SignalP"/>
    </source>
</evidence>
<dbReference type="EMBL" id="JAAWWB010000023">
    <property type="protein sequence ID" value="KAG6754470.1"/>
    <property type="molecule type" value="Genomic_DNA"/>
</dbReference>
<comment type="caution">
    <text evidence="2">The sequence shown here is derived from an EMBL/GenBank/DDBJ whole genome shotgun (WGS) entry which is preliminary data.</text>
</comment>
<keyword evidence="1" id="KW-0732">Signal</keyword>